<evidence type="ECO:0000313" key="2">
    <source>
        <dbReference type="EMBL" id="EXB81855.1"/>
    </source>
</evidence>
<feature type="compositionally biased region" description="Basic and acidic residues" evidence="1">
    <location>
        <begin position="1"/>
        <end position="16"/>
    </location>
</feature>
<dbReference type="EMBL" id="KE344854">
    <property type="protein sequence ID" value="EXB81855.1"/>
    <property type="molecule type" value="Genomic_DNA"/>
</dbReference>
<proteinExistence type="predicted"/>
<sequence length="146" mass="15803">MADHHDQQLVQKRDVIQKNPLEAPPEYSTELPDLSVLRLSSPCTKCGFSGTGNGNSHKRQRPFFLMTLPPPPPLTLSSAVASPSTFLLRLNPSGILSGRGLGCFVERLAQVRAESRIRHTLLGQRLCAAYRQQCSASTAAAAPALL</sequence>
<accession>W9S0Z0</accession>
<gene>
    <name evidence="2" type="ORF">L484_015329</name>
</gene>
<protein>
    <submittedName>
        <fullName evidence="2">Uncharacterized protein</fullName>
    </submittedName>
</protein>
<evidence type="ECO:0000256" key="1">
    <source>
        <dbReference type="SAM" id="MobiDB-lite"/>
    </source>
</evidence>
<feature type="region of interest" description="Disordered" evidence="1">
    <location>
        <begin position="1"/>
        <end position="29"/>
    </location>
</feature>
<keyword evidence="3" id="KW-1185">Reference proteome</keyword>
<dbReference type="AlphaFoldDB" id="W9S0Z0"/>
<reference evidence="3" key="1">
    <citation type="submission" date="2013-01" db="EMBL/GenBank/DDBJ databases">
        <title>Draft Genome Sequence of a Mulberry Tree, Morus notabilis C.K. Schneid.</title>
        <authorList>
            <person name="He N."/>
            <person name="Zhao S."/>
        </authorList>
    </citation>
    <scope>NUCLEOTIDE SEQUENCE</scope>
</reference>
<name>W9S0Z0_9ROSA</name>
<evidence type="ECO:0000313" key="3">
    <source>
        <dbReference type="Proteomes" id="UP000030645"/>
    </source>
</evidence>
<organism evidence="2 3">
    <name type="scientific">Morus notabilis</name>
    <dbReference type="NCBI Taxonomy" id="981085"/>
    <lineage>
        <taxon>Eukaryota</taxon>
        <taxon>Viridiplantae</taxon>
        <taxon>Streptophyta</taxon>
        <taxon>Embryophyta</taxon>
        <taxon>Tracheophyta</taxon>
        <taxon>Spermatophyta</taxon>
        <taxon>Magnoliopsida</taxon>
        <taxon>eudicotyledons</taxon>
        <taxon>Gunneridae</taxon>
        <taxon>Pentapetalae</taxon>
        <taxon>rosids</taxon>
        <taxon>fabids</taxon>
        <taxon>Rosales</taxon>
        <taxon>Moraceae</taxon>
        <taxon>Moreae</taxon>
        <taxon>Morus</taxon>
    </lineage>
</organism>
<dbReference type="Proteomes" id="UP000030645">
    <property type="component" value="Unassembled WGS sequence"/>
</dbReference>